<dbReference type="RefSeq" id="WP_135347345.1">
    <property type="nucleotide sequence ID" value="NZ_SRJD01000002.1"/>
</dbReference>
<dbReference type="OrthoDB" id="2988095at2"/>
<name>A0A4Z0GRH9_9BACL</name>
<accession>A0A4Z0GRH9</accession>
<proteinExistence type="predicted"/>
<sequence length="252" mass="28460">MHRTYAFVGEHVFEVQTDSAQLMNMYTNFFHNVRQSTQKPVHMTVHIHSGYGTLSGRAASGIANHSKNLIFQRDNYVIKIESSYKSSDLYVYNSRALQSGFGALYCLFITHNGWGIMFRSSYADRDGGIRITSGNLGQQVNQETSELNPAETATLVKISQTGATVFSSFFGESGTTRFPLSSIFLYHHSFQEGQIKLSQTKALIRLLDYVLYWPDDAEQTKKMIAMLKQLVAMTPSYQHFINVHKVASRLTS</sequence>
<gene>
    <name evidence="1" type="ORF">E4665_03100</name>
</gene>
<keyword evidence="2" id="KW-1185">Reference proteome</keyword>
<dbReference type="Proteomes" id="UP000298347">
    <property type="component" value="Unassembled WGS sequence"/>
</dbReference>
<comment type="caution">
    <text evidence="1">The sequence shown here is derived from an EMBL/GenBank/DDBJ whole genome shotgun (WGS) entry which is preliminary data.</text>
</comment>
<dbReference type="EMBL" id="SRJD01000002">
    <property type="protein sequence ID" value="TGA99950.1"/>
    <property type="molecule type" value="Genomic_DNA"/>
</dbReference>
<evidence type="ECO:0000313" key="1">
    <source>
        <dbReference type="EMBL" id="TGA99950.1"/>
    </source>
</evidence>
<dbReference type="AlphaFoldDB" id="A0A4Z0GRH9"/>
<reference evidence="1 2" key="1">
    <citation type="journal article" date="2015" name="Int. J. Syst. Evol. Microbiol.">
        <title>Sporolactobacillus shoreae sp. nov. and Sporolactobacillus spathodeae sp. nov., two spore-forming lactic acid bacteria isolated from tree barks in Thailand.</title>
        <authorList>
            <person name="Thamacharoensuk T."/>
            <person name="Kitahara M."/>
            <person name="Ohkuma M."/>
            <person name="Thongchul N."/>
            <person name="Tanasupawat S."/>
        </authorList>
    </citation>
    <scope>NUCLEOTIDE SEQUENCE [LARGE SCALE GENOMIC DNA]</scope>
    <source>
        <strain evidence="1 2">BK92</strain>
    </source>
</reference>
<organism evidence="1 2">
    <name type="scientific">Sporolactobacillus shoreae</name>
    <dbReference type="NCBI Taxonomy" id="1465501"/>
    <lineage>
        <taxon>Bacteria</taxon>
        <taxon>Bacillati</taxon>
        <taxon>Bacillota</taxon>
        <taxon>Bacilli</taxon>
        <taxon>Bacillales</taxon>
        <taxon>Sporolactobacillaceae</taxon>
        <taxon>Sporolactobacillus</taxon>
    </lineage>
</organism>
<evidence type="ECO:0000313" key="2">
    <source>
        <dbReference type="Proteomes" id="UP000298347"/>
    </source>
</evidence>
<protein>
    <submittedName>
        <fullName evidence="1">Uncharacterized protein</fullName>
    </submittedName>
</protein>